<accession>A0ABD1AJM9</accession>
<gene>
    <name evidence="2" type="ORF">V5N11_029803</name>
</gene>
<protein>
    <recommendedName>
        <fullName evidence="1">Retrotransposon gag domain-containing protein</fullName>
    </recommendedName>
</protein>
<name>A0ABD1AJM9_CARAN</name>
<dbReference type="PANTHER" id="PTHR37610">
    <property type="entry name" value="CCHC-TYPE DOMAIN-CONTAINING PROTEIN"/>
    <property type="match status" value="1"/>
</dbReference>
<feature type="domain" description="Retrotransposon gag" evidence="1">
    <location>
        <begin position="26"/>
        <end position="75"/>
    </location>
</feature>
<dbReference type="EMBL" id="JBANAX010000489">
    <property type="protein sequence ID" value="KAL1206988.1"/>
    <property type="molecule type" value="Genomic_DNA"/>
</dbReference>
<dbReference type="InterPro" id="IPR005162">
    <property type="entry name" value="Retrotrans_gag_dom"/>
</dbReference>
<evidence type="ECO:0000313" key="2">
    <source>
        <dbReference type="EMBL" id="KAL1206988.1"/>
    </source>
</evidence>
<proteinExistence type="predicted"/>
<comment type="caution">
    <text evidence="2">The sequence shown here is derived from an EMBL/GenBank/DDBJ whole genome shotgun (WGS) entry which is preliminary data.</text>
</comment>
<sequence>MVIGWLRTSITPRVLSTVSFCSDAGDLWENLKRRFSVGNKVRTHQLVTQLASCRQDGKSVIDYYGRLTIMWDELHN</sequence>
<dbReference type="Pfam" id="PF03732">
    <property type="entry name" value="Retrotrans_gag"/>
    <property type="match status" value="1"/>
</dbReference>
<keyword evidence="3" id="KW-1185">Reference proteome</keyword>
<dbReference type="AlphaFoldDB" id="A0ABD1AJM9"/>
<reference evidence="2 3" key="1">
    <citation type="submission" date="2024-04" db="EMBL/GenBank/DDBJ databases">
        <title>Genome assembly C_amara_ONT_v2.</title>
        <authorList>
            <person name="Yant L."/>
            <person name="Moore C."/>
            <person name="Slenker M."/>
        </authorList>
    </citation>
    <scope>NUCLEOTIDE SEQUENCE [LARGE SCALE GENOMIC DNA]</scope>
    <source>
        <tissue evidence="2">Leaf</tissue>
    </source>
</reference>
<organism evidence="2 3">
    <name type="scientific">Cardamine amara subsp. amara</name>
    <dbReference type="NCBI Taxonomy" id="228776"/>
    <lineage>
        <taxon>Eukaryota</taxon>
        <taxon>Viridiplantae</taxon>
        <taxon>Streptophyta</taxon>
        <taxon>Embryophyta</taxon>
        <taxon>Tracheophyta</taxon>
        <taxon>Spermatophyta</taxon>
        <taxon>Magnoliopsida</taxon>
        <taxon>eudicotyledons</taxon>
        <taxon>Gunneridae</taxon>
        <taxon>Pentapetalae</taxon>
        <taxon>rosids</taxon>
        <taxon>malvids</taxon>
        <taxon>Brassicales</taxon>
        <taxon>Brassicaceae</taxon>
        <taxon>Cardamineae</taxon>
        <taxon>Cardamine</taxon>
    </lineage>
</organism>
<evidence type="ECO:0000259" key="1">
    <source>
        <dbReference type="Pfam" id="PF03732"/>
    </source>
</evidence>
<evidence type="ECO:0000313" key="3">
    <source>
        <dbReference type="Proteomes" id="UP001558713"/>
    </source>
</evidence>
<dbReference type="Proteomes" id="UP001558713">
    <property type="component" value="Unassembled WGS sequence"/>
</dbReference>
<dbReference type="PANTHER" id="PTHR37610:SF97">
    <property type="entry name" value="RETROTRANSPOSON GAG DOMAIN-CONTAINING PROTEIN"/>
    <property type="match status" value="1"/>
</dbReference>